<dbReference type="EMBL" id="FQUV01000005">
    <property type="protein sequence ID" value="SHF38920.1"/>
    <property type="molecule type" value="Genomic_DNA"/>
</dbReference>
<keyword evidence="2" id="KW-0472">Membrane</keyword>
<keyword evidence="2" id="KW-0812">Transmembrane</keyword>
<feature type="transmembrane region" description="Helical" evidence="2">
    <location>
        <begin position="25"/>
        <end position="47"/>
    </location>
</feature>
<feature type="transmembrane region" description="Helical" evidence="2">
    <location>
        <begin position="341"/>
        <end position="363"/>
    </location>
</feature>
<proteinExistence type="predicted"/>
<organism evidence="3 4">
    <name type="scientific">Litoreibacter ascidiaceicola</name>
    <dbReference type="NCBI Taxonomy" id="1486859"/>
    <lineage>
        <taxon>Bacteria</taxon>
        <taxon>Pseudomonadati</taxon>
        <taxon>Pseudomonadota</taxon>
        <taxon>Alphaproteobacteria</taxon>
        <taxon>Rhodobacterales</taxon>
        <taxon>Roseobacteraceae</taxon>
        <taxon>Litoreibacter</taxon>
    </lineage>
</organism>
<dbReference type="PANTHER" id="PTHR32309:SF31">
    <property type="entry name" value="CAPSULAR EXOPOLYSACCHARIDE FAMILY"/>
    <property type="match status" value="1"/>
</dbReference>
<gene>
    <name evidence="3" type="ORF">SAMN05444273_105374</name>
</gene>
<feature type="coiled-coil region" evidence="1">
    <location>
        <begin position="159"/>
        <end position="212"/>
    </location>
</feature>
<evidence type="ECO:0000313" key="3">
    <source>
        <dbReference type="EMBL" id="SHF38920.1"/>
    </source>
</evidence>
<dbReference type="PANTHER" id="PTHR32309">
    <property type="entry name" value="TYROSINE-PROTEIN KINASE"/>
    <property type="match status" value="1"/>
</dbReference>
<evidence type="ECO:0008006" key="5">
    <source>
        <dbReference type="Google" id="ProtNLM"/>
    </source>
</evidence>
<evidence type="ECO:0000313" key="4">
    <source>
        <dbReference type="Proteomes" id="UP000184144"/>
    </source>
</evidence>
<dbReference type="STRING" id="1486859.SAMN05444273_105374"/>
<dbReference type="InterPro" id="IPR050445">
    <property type="entry name" value="Bact_polysacc_biosynth/exp"/>
</dbReference>
<reference evidence="4" key="1">
    <citation type="submission" date="2016-11" db="EMBL/GenBank/DDBJ databases">
        <authorList>
            <person name="Varghese N."/>
            <person name="Submissions S."/>
        </authorList>
    </citation>
    <scope>NUCLEOTIDE SEQUENCE [LARGE SCALE GENOMIC DNA]</scope>
    <source>
        <strain evidence="4">DSM 100566</strain>
    </source>
</reference>
<protein>
    <recommendedName>
        <fullName evidence="5">Chain length determinant protein</fullName>
    </recommendedName>
</protein>
<keyword evidence="1" id="KW-0175">Coiled coil</keyword>
<accession>A0A1M5B922</accession>
<name>A0A1M5B922_9RHOB</name>
<evidence type="ECO:0000256" key="1">
    <source>
        <dbReference type="SAM" id="Coils"/>
    </source>
</evidence>
<evidence type="ECO:0000256" key="2">
    <source>
        <dbReference type="SAM" id="Phobius"/>
    </source>
</evidence>
<sequence length="395" mass="43094">MRRIFTAPSGLDVHMFEWGYWRWQIIRCLPLGIVSALLLAATGWSVLEANPPKYTASARIVLERNVGLGGTSKAQRTPEEVQHLQVVAHALKADFSATQLSTDAPFDANIESSRDKPTYLTIQSTMPDATAAVALVQTLSLRAIELSNGFQQQSTDLKVNKLRESLRDATARLTTAEGDLRSHSNQAPDLRIEELQDQESRLRATLRAAESKSAPENPEVAKLYGELATARGLYSDLHPKVRLIKTRIDQAIKQSPAGQTGQDLRVVKQRIQDIDAQIVAGKDHQVTTGRLNAAVSSAKARVEATDDRLQAAMRANEANRINLRVVKDASLTGRNPAKVRVALLATIGLAALLLAIGVAALRIRFDARLRRPRDLHDALGLTPFATLPDLGPSLG</sequence>
<keyword evidence="2" id="KW-1133">Transmembrane helix</keyword>
<dbReference type="Proteomes" id="UP000184144">
    <property type="component" value="Unassembled WGS sequence"/>
</dbReference>
<dbReference type="AlphaFoldDB" id="A0A1M5B922"/>
<keyword evidence="4" id="KW-1185">Reference proteome</keyword>